<dbReference type="InterPro" id="IPR025558">
    <property type="entry name" value="DUF4283"/>
</dbReference>
<gene>
    <name evidence="2" type="ORF">Slati_0838000</name>
</gene>
<name>A0AAW2XN18_9LAMI</name>
<dbReference type="Pfam" id="PF14111">
    <property type="entry name" value="DUF4283"/>
    <property type="match status" value="1"/>
</dbReference>
<evidence type="ECO:0000313" key="2">
    <source>
        <dbReference type="EMBL" id="KAL0454988.1"/>
    </source>
</evidence>
<reference evidence="2" key="2">
    <citation type="journal article" date="2024" name="Plant">
        <title>Genomic evolution and insights into agronomic trait innovations of Sesamum species.</title>
        <authorList>
            <person name="Miao H."/>
            <person name="Wang L."/>
            <person name="Qu L."/>
            <person name="Liu H."/>
            <person name="Sun Y."/>
            <person name="Le M."/>
            <person name="Wang Q."/>
            <person name="Wei S."/>
            <person name="Zheng Y."/>
            <person name="Lin W."/>
            <person name="Duan Y."/>
            <person name="Cao H."/>
            <person name="Xiong S."/>
            <person name="Wang X."/>
            <person name="Wei L."/>
            <person name="Li C."/>
            <person name="Ma Q."/>
            <person name="Ju M."/>
            <person name="Zhao R."/>
            <person name="Li G."/>
            <person name="Mu C."/>
            <person name="Tian Q."/>
            <person name="Mei H."/>
            <person name="Zhang T."/>
            <person name="Gao T."/>
            <person name="Zhang H."/>
        </authorList>
    </citation>
    <scope>NUCLEOTIDE SEQUENCE</scope>
    <source>
        <strain evidence="2">KEN1</strain>
    </source>
</reference>
<dbReference type="PANTHER" id="PTHR31286:SF180">
    <property type="entry name" value="OS10G0362600 PROTEIN"/>
    <property type="match status" value="1"/>
</dbReference>
<dbReference type="PANTHER" id="PTHR31286">
    <property type="entry name" value="GLYCINE-RICH CELL WALL STRUCTURAL PROTEIN 1.8-LIKE"/>
    <property type="match status" value="1"/>
</dbReference>
<dbReference type="AlphaFoldDB" id="A0AAW2XN18"/>
<feature type="domain" description="DUF4283" evidence="1">
    <location>
        <begin position="11"/>
        <end position="89"/>
    </location>
</feature>
<evidence type="ECO:0000259" key="1">
    <source>
        <dbReference type="Pfam" id="PF14111"/>
    </source>
</evidence>
<proteinExistence type="predicted"/>
<comment type="caution">
    <text evidence="2">The sequence shown here is derived from an EMBL/GenBank/DDBJ whole genome shotgun (WGS) entry which is preliminary data.</text>
</comment>
<reference evidence="2" key="1">
    <citation type="submission" date="2020-06" db="EMBL/GenBank/DDBJ databases">
        <authorList>
            <person name="Li T."/>
            <person name="Hu X."/>
            <person name="Zhang T."/>
            <person name="Song X."/>
            <person name="Zhang H."/>
            <person name="Dai N."/>
            <person name="Sheng W."/>
            <person name="Hou X."/>
            <person name="Wei L."/>
        </authorList>
    </citation>
    <scope>NUCLEOTIDE SEQUENCE</scope>
    <source>
        <strain evidence="2">KEN1</strain>
        <tissue evidence="2">Leaf</tissue>
    </source>
</reference>
<dbReference type="InterPro" id="IPR040256">
    <property type="entry name" value="At4g02000-like"/>
</dbReference>
<dbReference type="EMBL" id="JACGWN010000003">
    <property type="protein sequence ID" value="KAL0454988.1"/>
    <property type="molecule type" value="Genomic_DNA"/>
</dbReference>
<sequence>MEETKRLATYLKFTLVGIFSHGYPSMQSIRAYFVKLGLRGAYSIGIINIKHIIIKLHNEDDLSGLWLKKILFIKGFLMRIFKWTHDFNPRIESSIAPVWIRLPKLPLHLFYKKPLFGIVSLIGSPLKLDEATTDGFKPSVARVCVEIDLMKPRSEKLWIRTDNKYFAHQVTYERCPKYCSKCLHLGHEMDE</sequence>
<accession>A0AAW2XN18</accession>
<organism evidence="2">
    <name type="scientific">Sesamum latifolium</name>
    <dbReference type="NCBI Taxonomy" id="2727402"/>
    <lineage>
        <taxon>Eukaryota</taxon>
        <taxon>Viridiplantae</taxon>
        <taxon>Streptophyta</taxon>
        <taxon>Embryophyta</taxon>
        <taxon>Tracheophyta</taxon>
        <taxon>Spermatophyta</taxon>
        <taxon>Magnoliopsida</taxon>
        <taxon>eudicotyledons</taxon>
        <taxon>Gunneridae</taxon>
        <taxon>Pentapetalae</taxon>
        <taxon>asterids</taxon>
        <taxon>lamiids</taxon>
        <taxon>Lamiales</taxon>
        <taxon>Pedaliaceae</taxon>
        <taxon>Sesamum</taxon>
    </lineage>
</organism>
<protein>
    <recommendedName>
        <fullName evidence="1">DUF4283 domain-containing protein</fullName>
    </recommendedName>
</protein>